<feature type="transmembrane region" description="Helical" evidence="1">
    <location>
        <begin position="35"/>
        <end position="52"/>
    </location>
</feature>
<evidence type="ECO:0000313" key="2">
    <source>
        <dbReference type="EMBL" id="SDQ84867.1"/>
    </source>
</evidence>
<evidence type="ECO:0000256" key="1">
    <source>
        <dbReference type="SAM" id="Phobius"/>
    </source>
</evidence>
<evidence type="ECO:0000313" key="3">
    <source>
        <dbReference type="Proteomes" id="UP000183471"/>
    </source>
</evidence>
<dbReference type="RefSeq" id="WP_074633039.1">
    <property type="nucleotide sequence ID" value="NZ_FNKY01000001.1"/>
</dbReference>
<keyword evidence="1" id="KW-1133">Transmembrane helix</keyword>
<organism evidence="2 3">
    <name type="scientific">Nitrosospira multiformis</name>
    <dbReference type="NCBI Taxonomy" id="1231"/>
    <lineage>
        <taxon>Bacteria</taxon>
        <taxon>Pseudomonadati</taxon>
        <taxon>Pseudomonadota</taxon>
        <taxon>Betaproteobacteria</taxon>
        <taxon>Nitrosomonadales</taxon>
        <taxon>Nitrosomonadaceae</taxon>
        <taxon>Nitrosospira</taxon>
    </lineage>
</organism>
<keyword evidence="1" id="KW-0472">Membrane</keyword>
<accession>A0ABY0THR3</accession>
<protein>
    <recommendedName>
        <fullName evidence="4">Short chain amide porin</fullName>
    </recommendedName>
</protein>
<dbReference type="EMBL" id="FNKY01000001">
    <property type="protein sequence ID" value="SDQ84867.1"/>
    <property type="molecule type" value="Genomic_DNA"/>
</dbReference>
<keyword evidence="1" id="KW-0812">Transmembrane</keyword>
<name>A0ABY0THR3_9PROT</name>
<comment type="caution">
    <text evidence="2">The sequence shown here is derived from an EMBL/GenBank/DDBJ whole genome shotgun (WGS) entry which is preliminary data.</text>
</comment>
<reference evidence="2 3" key="1">
    <citation type="submission" date="2016-10" db="EMBL/GenBank/DDBJ databases">
        <authorList>
            <person name="Varghese N."/>
            <person name="Submissions S."/>
        </authorList>
    </citation>
    <scope>NUCLEOTIDE SEQUENCE [LARGE SCALE GENOMIC DNA]</scope>
    <source>
        <strain evidence="2 3">Nl1</strain>
    </source>
</reference>
<dbReference type="Proteomes" id="UP000183471">
    <property type="component" value="Unassembled WGS sequence"/>
</dbReference>
<proteinExistence type="predicted"/>
<keyword evidence="3" id="KW-1185">Reference proteome</keyword>
<dbReference type="Gene3D" id="2.40.160.10">
    <property type="entry name" value="Porin"/>
    <property type="match status" value="1"/>
</dbReference>
<evidence type="ECO:0008006" key="4">
    <source>
        <dbReference type="Google" id="ProtNLM"/>
    </source>
</evidence>
<gene>
    <name evidence="2" type="ORF">SAMN05216402_2535</name>
</gene>
<dbReference type="InterPro" id="IPR023614">
    <property type="entry name" value="Porin_dom_sf"/>
</dbReference>
<sequence length="465" mass="51432">MKYFEKIIHKMIGHETALVENASQRNDLGKQRENFFVQAMLLAVLIVGYLFLSPSASATEIQPMTSATEVKPAAGPTDFKLPSGPKWALDETRWFTAGIGFRGSGIWAQNKATDSYNDSFSIDNARVYLNGQVHKYLKFEVNTECFFCNNTSSADNPKMSYNILDAIGKVEINRYVNIWGGRMLVPTERGELSGPFFQATHDAFKTPFFPQDFSVKFGSNGAGRYGRDDGGTFWGSVEPGFIKGTLGYAVGVYRGLQSSNTIGPNQGNDVSWAGRFTYNFLNPEKNPGYYTSSTYFGKAGDILALAFGANYQKNGAGSFANRSDFLGLVGDLLFEKVLPRNLGVTTLNAEYKQFYANYNSQAFADPGCFCVFDGKSWTVTGLYLIPVKVGIGKFQPYGRFTSIQPNHSSNREEIEGGVNYIIDGFNARISAYYQHGDLFTKGLNYAPGVIGDKVDVFKLSFQLQM</sequence>